<gene>
    <name evidence="2" type="ORF">BN1209_1644</name>
</gene>
<name>A0A0B7J216_9PROT</name>
<dbReference type="AlphaFoldDB" id="A0A0B7J216"/>
<dbReference type="HOGENOM" id="CLU_2844798_0_0_4"/>
<sequence length="65" mass="7264">MRIHEITTIKPIKTLTPSAARINALKQTKDRAADALTAERTRQKQAKATERVQKAQQALAKARLN</sequence>
<dbReference type="Proteomes" id="UP000056322">
    <property type="component" value="Chromosome 1"/>
</dbReference>
<evidence type="ECO:0000313" key="2">
    <source>
        <dbReference type="EMBL" id="CEN56679.1"/>
    </source>
</evidence>
<keyword evidence="3" id="KW-1185">Reference proteome</keyword>
<organism evidence="2 3">
    <name type="scientific">Candidatus Methylopumilus turicensis</name>
    <dbReference type="NCBI Taxonomy" id="1581680"/>
    <lineage>
        <taxon>Bacteria</taxon>
        <taxon>Pseudomonadati</taxon>
        <taxon>Pseudomonadota</taxon>
        <taxon>Betaproteobacteria</taxon>
        <taxon>Nitrosomonadales</taxon>
        <taxon>Methylophilaceae</taxon>
        <taxon>Candidatus Methylopumilus</taxon>
    </lineage>
</organism>
<dbReference type="OrthoDB" id="8911371at2"/>
<feature type="region of interest" description="Disordered" evidence="1">
    <location>
        <begin position="33"/>
        <end position="65"/>
    </location>
</feature>
<dbReference type="KEGG" id="mbac:BN1209_1644"/>
<protein>
    <submittedName>
        <fullName evidence="2">Uncharacterized protein</fullName>
    </submittedName>
</protein>
<feature type="compositionally biased region" description="Basic and acidic residues" evidence="1">
    <location>
        <begin position="33"/>
        <end position="53"/>
    </location>
</feature>
<feature type="compositionally biased region" description="Low complexity" evidence="1">
    <location>
        <begin position="54"/>
        <end position="65"/>
    </location>
</feature>
<evidence type="ECO:0000256" key="1">
    <source>
        <dbReference type="SAM" id="MobiDB-lite"/>
    </source>
</evidence>
<proteinExistence type="predicted"/>
<dbReference type="STRING" id="1581680.BN1209_1644"/>
<accession>A0A0B7J216</accession>
<reference evidence="3" key="1">
    <citation type="submission" date="2014-12" db="EMBL/GenBank/DDBJ databases">
        <authorList>
            <person name="Salcher M.M."/>
        </authorList>
    </citation>
    <scope>NUCLEOTIDE SEQUENCE [LARGE SCALE GENOMIC DNA]</scope>
    <source>
        <strain evidence="3">MMS-10A-171</strain>
    </source>
</reference>
<evidence type="ECO:0000313" key="3">
    <source>
        <dbReference type="Proteomes" id="UP000056322"/>
    </source>
</evidence>
<dbReference type="EMBL" id="LN794158">
    <property type="protein sequence ID" value="CEN56679.1"/>
    <property type="molecule type" value="Genomic_DNA"/>
</dbReference>